<dbReference type="EMBL" id="BNAT01000042">
    <property type="protein sequence ID" value="GHE55761.1"/>
    <property type="molecule type" value="Genomic_DNA"/>
</dbReference>
<feature type="region of interest" description="Disordered" evidence="3">
    <location>
        <begin position="63"/>
        <end position="82"/>
    </location>
</feature>
<dbReference type="SMART" id="SM00116">
    <property type="entry name" value="CBS"/>
    <property type="match status" value="2"/>
</dbReference>
<evidence type="ECO:0000256" key="1">
    <source>
        <dbReference type="ARBA" id="ARBA00023122"/>
    </source>
</evidence>
<proteinExistence type="predicted"/>
<dbReference type="PANTHER" id="PTHR43080:SF29">
    <property type="entry name" value="OS02G0818000 PROTEIN"/>
    <property type="match status" value="1"/>
</dbReference>
<dbReference type="PIRSF" id="PIRSF036990">
    <property type="entry name" value="UCP036990_CBS_BON"/>
    <property type="match status" value="1"/>
</dbReference>
<feature type="domain" description="BON" evidence="4">
    <location>
        <begin position="158"/>
        <end position="227"/>
    </location>
</feature>
<dbReference type="RefSeq" id="WP_189787221.1">
    <property type="nucleotide sequence ID" value="NZ_BNAT01000042.1"/>
</dbReference>
<dbReference type="InterPro" id="IPR051257">
    <property type="entry name" value="Diverse_CBS-Domain"/>
</dbReference>
<dbReference type="InterPro" id="IPR007055">
    <property type="entry name" value="BON_dom"/>
</dbReference>
<sequence>MVGTPHLVSDAMTHIVPAVRHKAAFKDMVKAMRHRHVGAVPVLDDERHVVGVVSEADLLHKEGLRDGDPDLPRAGHVPTGGAPYPRLRRLSDLIKAAAVEAGELMTAPAVTVHAGTTLTQAARLMARHRVKRLPVVDADGRLRGVVSRSDLLKVFLRDDADIAEEIRREVVPRLAPDTDEPIRADVRDGAVTLTGRVRDINLLPLAARLARAVEGVVDVDCALTGPASAPTSTRHAGS</sequence>
<dbReference type="Pfam" id="PF04972">
    <property type="entry name" value="BON"/>
    <property type="match status" value="1"/>
</dbReference>
<keyword evidence="7" id="KW-1185">Reference proteome</keyword>
<feature type="compositionally biased region" description="Basic and acidic residues" evidence="3">
    <location>
        <begin position="63"/>
        <end position="73"/>
    </location>
</feature>
<accession>A0A919DL76</accession>
<dbReference type="InterPro" id="IPR046342">
    <property type="entry name" value="CBS_dom_sf"/>
</dbReference>
<dbReference type="PANTHER" id="PTHR43080">
    <property type="entry name" value="CBS DOMAIN-CONTAINING PROTEIN CBSX3, MITOCHONDRIAL"/>
    <property type="match status" value="1"/>
</dbReference>
<dbReference type="Pfam" id="PF00571">
    <property type="entry name" value="CBS"/>
    <property type="match status" value="2"/>
</dbReference>
<feature type="domain" description="CBS" evidence="5">
    <location>
        <begin position="12"/>
        <end position="71"/>
    </location>
</feature>
<dbReference type="SUPFAM" id="SSF54631">
    <property type="entry name" value="CBS-domain pair"/>
    <property type="match status" value="1"/>
</dbReference>
<reference evidence="6" key="2">
    <citation type="submission" date="2020-09" db="EMBL/GenBank/DDBJ databases">
        <authorList>
            <person name="Sun Q."/>
            <person name="Zhou Y."/>
        </authorList>
    </citation>
    <scope>NUCLEOTIDE SEQUENCE</scope>
    <source>
        <strain evidence="6">CGMCC 4.7403</strain>
    </source>
</reference>
<name>A0A919DL76_9ACTN</name>
<evidence type="ECO:0000256" key="3">
    <source>
        <dbReference type="SAM" id="MobiDB-lite"/>
    </source>
</evidence>
<dbReference type="InterPro" id="IPR000644">
    <property type="entry name" value="CBS_dom"/>
</dbReference>
<dbReference type="Gene3D" id="3.30.1340.30">
    <property type="match status" value="1"/>
</dbReference>
<evidence type="ECO:0000313" key="6">
    <source>
        <dbReference type="EMBL" id="GHE55761.1"/>
    </source>
</evidence>
<evidence type="ECO:0000256" key="2">
    <source>
        <dbReference type="PROSITE-ProRule" id="PRU00703"/>
    </source>
</evidence>
<protein>
    <recommendedName>
        <fullName evidence="8">CBS domain-containing protein</fullName>
    </recommendedName>
</protein>
<comment type="caution">
    <text evidence="6">The sequence shown here is derived from an EMBL/GenBank/DDBJ whole genome shotgun (WGS) entry which is preliminary data.</text>
</comment>
<keyword evidence="1 2" id="KW-0129">CBS domain</keyword>
<dbReference type="Gene3D" id="3.10.580.10">
    <property type="entry name" value="CBS-domain"/>
    <property type="match status" value="1"/>
</dbReference>
<reference evidence="6" key="1">
    <citation type="journal article" date="2014" name="Int. J. Syst. Evol. Microbiol.">
        <title>Complete genome sequence of Corynebacterium casei LMG S-19264T (=DSM 44701T), isolated from a smear-ripened cheese.</title>
        <authorList>
            <consortium name="US DOE Joint Genome Institute (JGI-PGF)"/>
            <person name="Walter F."/>
            <person name="Albersmeier A."/>
            <person name="Kalinowski J."/>
            <person name="Ruckert C."/>
        </authorList>
    </citation>
    <scope>NUCLEOTIDE SEQUENCE</scope>
    <source>
        <strain evidence="6">CGMCC 4.7403</strain>
    </source>
</reference>
<evidence type="ECO:0000313" key="7">
    <source>
        <dbReference type="Proteomes" id="UP000603227"/>
    </source>
</evidence>
<organism evidence="6 7">
    <name type="scientific">Streptomyces capitiformicae</name>
    <dbReference type="NCBI Taxonomy" id="2014920"/>
    <lineage>
        <taxon>Bacteria</taxon>
        <taxon>Bacillati</taxon>
        <taxon>Actinomycetota</taxon>
        <taxon>Actinomycetes</taxon>
        <taxon>Kitasatosporales</taxon>
        <taxon>Streptomycetaceae</taxon>
        <taxon>Streptomyces</taxon>
    </lineage>
</organism>
<gene>
    <name evidence="6" type="ORF">GCM10017771_78390</name>
</gene>
<dbReference type="CDD" id="cd04586">
    <property type="entry name" value="CBS_pair_BON_assoc"/>
    <property type="match status" value="1"/>
</dbReference>
<dbReference type="AlphaFoldDB" id="A0A919DL76"/>
<dbReference type="InterPro" id="IPR017080">
    <property type="entry name" value="UCP036990_CBS_BON"/>
</dbReference>
<evidence type="ECO:0000259" key="4">
    <source>
        <dbReference type="PROSITE" id="PS50914"/>
    </source>
</evidence>
<evidence type="ECO:0000259" key="5">
    <source>
        <dbReference type="PROSITE" id="PS51371"/>
    </source>
</evidence>
<dbReference type="Proteomes" id="UP000603227">
    <property type="component" value="Unassembled WGS sequence"/>
</dbReference>
<feature type="domain" description="CBS" evidence="5">
    <location>
        <begin position="105"/>
        <end position="162"/>
    </location>
</feature>
<evidence type="ECO:0008006" key="8">
    <source>
        <dbReference type="Google" id="ProtNLM"/>
    </source>
</evidence>
<dbReference type="PROSITE" id="PS51371">
    <property type="entry name" value="CBS"/>
    <property type="match status" value="2"/>
</dbReference>
<dbReference type="PROSITE" id="PS50914">
    <property type="entry name" value="BON"/>
    <property type="match status" value="1"/>
</dbReference>